<keyword evidence="4" id="KW-1185">Reference proteome</keyword>
<dbReference type="Gene3D" id="3.40.50.880">
    <property type="match status" value="1"/>
</dbReference>
<dbReference type="Pfam" id="PF01965">
    <property type="entry name" value="DJ-1_PfpI"/>
    <property type="match status" value="1"/>
</dbReference>
<gene>
    <name evidence="3" type="ORF">DMY87_04725</name>
</gene>
<feature type="domain" description="DJ-1/PfpI" evidence="2">
    <location>
        <begin position="51"/>
        <end position="212"/>
    </location>
</feature>
<dbReference type="EMBL" id="QJRY01000001">
    <property type="protein sequence ID" value="PYB77656.1"/>
    <property type="molecule type" value="Genomic_DNA"/>
</dbReference>
<dbReference type="SUPFAM" id="SSF52317">
    <property type="entry name" value="Class I glutamine amidotransferase-like"/>
    <property type="match status" value="1"/>
</dbReference>
<feature type="chain" id="PRO_5045462118" evidence="1">
    <location>
        <begin position="23"/>
        <end position="365"/>
    </location>
</feature>
<dbReference type="PROSITE" id="PS51257">
    <property type="entry name" value="PROKAR_LIPOPROTEIN"/>
    <property type="match status" value="1"/>
</dbReference>
<evidence type="ECO:0000313" key="3">
    <source>
        <dbReference type="EMBL" id="PYB77656.1"/>
    </source>
</evidence>
<name>A0ABX5P108_9HYPH</name>
<organism evidence="3 4">
    <name type="scientific">Rhizobium wuzhouense</name>
    <dbReference type="NCBI Taxonomy" id="1986026"/>
    <lineage>
        <taxon>Bacteria</taxon>
        <taxon>Pseudomonadati</taxon>
        <taxon>Pseudomonadota</taxon>
        <taxon>Alphaproteobacteria</taxon>
        <taxon>Hyphomicrobiales</taxon>
        <taxon>Rhizobiaceae</taxon>
        <taxon>Rhizobium/Agrobacterium group</taxon>
        <taxon>Rhizobium</taxon>
    </lineage>
</organism>
<dbReference type="InterPro" id="IPR052158">
    <property type="entry name" value="INH-QAR"/>
</dbReference>
<dbReference type="InterPro" id="IPR029062">
    <property type="entry name" value="Class_I_gatase-like"/>
</dbReference>
<proteinExistence type="predicted"/>
<protein>
    <submittedName>
        <fullName evidence="3">Thiamine biosynthesis protein ThiJ</fullName>
    </submittedName>
</protein>
<evidence type="ECO:0000259" key="2">
    <source>
        <dbReference type="Pfam" id="PF01965"/>
    </source>
</evidence>
<reference evidence="3 4" key="1">
    <citation type="submission" date="2018-06" db="EMBL/GenBank/DDBJ databases">
        <title>Rhizobium wuzhouense sp. nov., isolated from roots of Oryza officinalis.</title>
        <authorList>
            <person name="Yuan T."/>
        </authorList>
    </citation>
    <scope>NUCLEOTIDE SEQUENCE [LARGE SCALE GENOMIC DNA]</scope>
    <source>
        <strain evidence="3 4">W44</strain>
    </source>
</reference>
<keyword evidence="1" id="KW-0732">Signal</keyword>
<feature type="signal peptide" evidence="1">
    <location>
        <begin position="1"/>
        <end position="22"/>
    </location>
</feature>
<dbReference type="InterPro" id="IPR002818">
    <property type="entry name" value="DJ-1/PfpI"/>
</dbReference>
<evidence type="ECO:0000313" key="4">
    <source>
        <dbReference type="Proteomes" id="UP000247536"/>
    </source>
</evidence>
<evidence type="ECO:0000256" key="1">
    <source>
        <dbReference type="SAM" id="SignalP"/>
    </source>
</evidence>
<dbReference type="PANTHER" id="PTHR43130">
    <property type="entry name" value="ARAC-FAMILY TRANSCRIPTIONAL REGULATOR"/>
    <property type="match status" value="1"/>
</dbReference>
<dbReference type="Proteomes" id="UP000247536">
    <property type="component" value="Unassembled WGS sequence"/>
</dbReference>
<accession>A0ABX5P108</accession>
<sequence length="365" mass="39242">MTVTRPGLILVTLALSCILAGATLSSQSAPEVSGVEVPQPKAGRLRPLVAIVADNAGTETTDLIVPYGVLKEADVADVIIVSSKPGPVTLMPALTIEADMTIAEFDRRYRQGADIVVIPALHDSENEAIVEWVSRQYRSRAFILSICEGAWVAAKAGILDGRQATTHWYAMDKIAARYPKAVWVQNKRYVVDQNVMTTTGVTASLPASLALVEGIADERTASATAAHFGVTALGPLAWSPEHDSASFHLTSGRIGLIMWNYLAFWRHQTLDVPVFPGVNEVALALVSDAWSRTYRSKVVATSSAASVRTHSGLHLISDRAPAGAAAIAISDEPALGQFDQALDDIEKRYGKRTKDVVALQLEYEK</sequence>
<comment type="caution">
    <text evidence="3">The sequence shown here is derived from an EMBL/GenBank/DDBJ whole genome shotgun (WGS) entry which is preliminary data.</text>
</comment>
<dbReference type="PANTHER" id="PTHR43130:SF3">
    <property type="entry name" value="HTH-TYPE TRANSCRIPTIONAL REGULATOR RV1931C"/>
    <property type="match status" value="1"/>
</dbReference>